<sequence>MPRAVIATRVIYERRWSVARCISRRFWLVRCGFYCSVSAFLHLICDDLRASDFCNYLFVAAISIGFFAALFYLLPCLFLYVVFSLALLPGLRGSDLL</sequence>
<gene>
    <name evidence="2" type="ORF">M569_08180</name>
</gene>
<reference evidence="2 3" key="1">
    <citation type="journal article" date="2013" name="BMC Genomics">
        <title>The miniature genome of a carnivorous plant Genlisea aurea contains a low number of genes and short non-coding sequences.</title>
        <authorList>
            <person name="Leushkin E.V."/>
            <person name="Sutormin R.A."/>
            <person name="Nabieva E.R."/>
            <person name="Penin A.A."/>
            <person name="Kondrashov A.S."/>
            <person name="Logacheva M.D."/>
        </authorList>
    </citation>
    <scope>NUCLEOTIDE SEQUENCE [LARGE SCALE GENOMIC DNA]</scope>
</reference>
<dbReference type="AlphaFoldDB" id="S8CP41"/>
<keyword evidence="1" id="KW-0472">Membrane</keyword>
<evidence type="ECO:0000313" key="3">
    <source>
        <dbReference type="Proteomes" id="UP000015453"/>
    </source>
</evidence>
<dbReference type="EMBL" id="AUSU01003595">
    <property type="protein sequence ID" value="EPS66596.1"/>
    <property type="molecule type" value="Genomic_DNA"/>
</dbReference>
<feature type="transmembrane region" description="Helical" evidence="1">
    <location>
        <begin position="27"/>
        <end position="44"/>
    </location>
</feature>
<proteinExistence type="predicted"/>
<comment type="caution">
    <text evidence="2">The sequence shown here is derived from an EMBL/GenBank/DDBJ whole genome shotgun (WGS) entry which is preliminary data.</text>
</comment>
<protein>
    <submittedName>
        <fullName evidence="2">Uncharacterized protein</fullName>
    </submittedName>
</protein>
<feature type="transmembrane region" description="Helical" evidence="1">
    <location>
        <begin position="56"/>
        <end position="88"/>
    </location>
</feature>
<evidence type="ECO:0000313" key="2">
    <source>
        <dbReference type="EMBL" id="EPS66596.1"/>
    </source>
</evidence>
<evidence type="ECO:0000256" key="1">
    <source>
        <dbReference type="SAM" id="Phobius"/>
    </source>
</evidence>
<keyword evidence="1" id="KW-0812">Transmembrane</keyword>
<organism evidence="2 3">
    <name type="scientific">Genlisea aurea</name>
    <dbReference type="NCBI Taxonomy" id="192259"/>
    <lineage>
        <taxon>Eukaryota</taxon>
        <taxon>Viridiplantae</taxon>
        <taxon>Streptophyta</taxon>
        <taxon>Embryophyta</taxon>
        <taxon>Tracheophyta</taxon>
        <taxon>Spermatophyta</taxon>
        <taxon>Magnoliopsida</taxon>
        <taxon>eudicotyledons</taxon>
        <taxon>Gunneridae</taxon>
        <taxon>Pentapetalae</taxon>
        <taxon>asterids</taxon>
        <taxon>lamiids</taxon>
        <taxon>Lamiales</taxon>
        <taxon>Lentibulariaceae</taxon>
        <taxon>Genlisea</taxon>
    </lineage>
</organism>
<accession>S8CP41</accession>
<keyword evidence="1" id="KW-1133">Transmembrane helix</keyword>
<name>S8CP41_9LAMI</name>
<keyword evidence="3" id="KW-1185">Reference proteome</keyword>
<dbReference type="Proteomes" id="UP000015453">
    <property type="component" value="Unassembled WGS sequence"/>
</dbReference>